<dbReference type="GO" id="GO:0008009">
    <property type="term" value="F:chemokine activity"/>
    <property type="evidence" value="ECO:0007669"/>
    <property type="project" value="InterPro"/>
</dbReference>
<name>A0A8C6EWQ6_MARMA</name>
<protein>
    <recommendedName>
        <fullName evidence="9">Chemokine interleukin-8-like domain-containing protein</fullName>
    </recommendedName>
</protein>
<dbReference type="Ensembl" id="ENSMMMT00000024558.1">
    <property type="protein sequence ID" value="ENSMMMP00000021642.1"/>
    <property type="gene ID" value="ENSMMMG00000019056.1"/>
</dbReference>
<dbReference type="CDD" id="cd00272">
    <property type="entry name" value="Chemokine_CC"/>
    <property type="match status" value="1"/>
</dbReference>
<evidence type="ECO:0000313" key="10">
    <source>
        <dbReference type="Ensembl" id="ENSMMMP00000021642.1"/>
    </source>
</evidence>
<feature type="domain" description="Chemokine interleukin-8-like" evidence="9">
    <location>
        <begin position="33"/>
        <end position="86"/>
    </location>
</feature>
<keyword evidence="11" id="KW-1185">Reference proteome</keyword>
<dbReference type="Proteomes" id="UP000694407">
    <property type="component" value="Unplaced"/>
</dbReference>
<dbReference type="GO" id="GO:0070098">
    <property type="term" value="P:chemokine-mediated signaling pathway"/>
    <property type="evidence" value="ECO:0007669"/>
    <property type="project" value="TreeGrafter"/>
</dbReference>
<evidence type="ECO:0000256" key="8">
    <source>
        <dbReference type="SAM" id="SignalP"/>
    </source>
</evidence>
<dbReference type="GO" id="GO:0005615">
    <property type="term" value="C:extracellular space"/>
    <property type="evidence" value="ECO:0007669"/>
    <property type="project" value="UniProtKB-KW"/>
</dbReference>
<evidence type="ECO:0000259" key="9">
    <source>
        <dbReference type="SMART" id="SM00199"/>
    </source>
</evidence>
<dbReference type="SUPFAM" id="SSF54117">
    <property type="entry name" value="Interleukin 8-like chemokines"/>
    <property type="match status" value="1"/>
</dbReference>
<dbReference type="InterPro" id="IPR039809">
    <property type="entry name" value="Chemokine_b/g/d"/>
</dbReference>
<evidence type="ECO:0000313" key="11">
    <source>
        <dbReference type="Proteomes" id="UP000694407"/>
    </source>
</evidence>
<dbReference type="AlphaFoldDB" id="A0A8C6EWQ6"/>
<dbReference type="GO" id="GO:0048020">
    <property type="term" value="F:CCR chemokine receptor binding"/>
    <property type="evidence" value="ECO:0007669"/>
    <property type="project" value="TreeGrafter"/>
</dbReference>
<evidence type="ECO:0000256" key="2">
    <source>
        <dbReference type="ARBA" id="ARBA00010868"/>
    </source>
</evidence>
<organism evidence="10 11">
    <name type="scientific">Marmota marmota marmota</name>
    <name type="common">Alpine marmot</name>
    <dbReference type="NCBI Taxonomy" id="9994"/>
    <lineage>
        <taxon>Eukaryota</taxon>
        <taxon>Metazoa</taxon>
        <taxon>Chordata</taxon>
        <taxon>Craniata</taxon>
        <taxon>Vertebrata</taxon>
        <taxon>Euteleostomi</taxon>
        <taxon>Mammalia</taxon>
        <taxon>Eutheria</taxon>
        <taxon>Euarchontoglires</taxon>
        <taxon>Glires</taxon>
        <taxon>Rodentia</taxon>
        <taxon>Sciuromorpha</taxon>
        <taxon>Sciuridae</taxon>
        <taxon>Xerinae</taxon>
        <taxon>Marmotini</taxon>
        <taxon>Marmota</taxon>
    </lineage>
</organism>
<feature type="chain" id="PRO_5034061515" description="Chemokine interleukin-8-like domain-containing protein" evidence="8">
    <location>
        <begin position="19"/>
        <end position="87"/>
    </location>
</feature>
<reference evidence="10" key="1">
    <citation type="submission" date="2025-08" db="UniProtKB">
        <authorList>
            <consortium name="Ensembl"/>
        </authorList>
    </citation>
    <scope>IDENTIFICATION</scope>
</reference>
<keyword evidence="7" id="KW-1015">Disulfide bond</keyword>
<keyword evidence="4" id="KW-0202">Cytokine</keyword>
<dbReference type="GO" id="GO:0061844">
    <property type="term" value="P:antimicrobial humoral immune response mediated by antimicrobial peptide"/>
    <property type="evidence" value="ECO:0007669"/>
    <property type="project" value="TreeGrafter"/>
</dbReference>
<dbReference type="GeneTree" id="ENSGT01050000245362"/>
<dbReference type="GO" id="GO:0006954">
    <property type="term" value="P:inflammatory response"/>
    <property type="evidence" value="ECO:0007669"/>
    <property type="project" value="TreeGrafter"/>
</dbReference>
<dbReference type="FunFam" id="2.40.50.40:FF:000002">
    <property type="entry name" value="C-C motif chemokine"/>
    <property type="match status" value="1"/>
</dbReference>
<proteinExistence type="inferred from homology"/>
<evidence type="ECO:0000256" key="5">
    <source>
        <dbReference type="ARBA" id="ARBA00022525"/>
    </source>
</evidence>
<dbReference type="PANTHER" id="PTHR12015">
    <property type="entry name" value="SMALL INDUCIBLE CYTOKINE A"/>
    <property type="match status" value="1"/>
</dbReference>
<evidence type="ECO:0000256" key="6">
    <source>
        <dbReference type="ARBA" id="ARBA00022729"/>
    </source>
</evidence>
<keyword evidence="5" id="KW-0964">Secreted</keyword>
<evidence type="ECO:0000256" key="4">
    <source>
        <dbReference type="ARBA" id="ARBA00022514"/>
    </source>
</evidence>
<accession>A0A8C6EWQ6</accession>
<evidence type="ECO:0000256" key="1">
    <source>
        <dbReference type="ARBA" id="ARBA00004613"/>
    </source>
</evidence>
<dbReference type="Gene3D" id="2.40.50.40">
    <property type="match status" value="1"/>
</dbReference>
<sequence length="87" mass="9705">MKVLVVALFVLLCTSTLCAEARNRPPAALPTSPERSPANIPRKLVVFYYETSSTCSSPSIVFVTKKGRHVCAHPNEAWVQEYIRDLE</sequence>
<dbReference type="InterPro" id="IPR001811">
    <property type="entry name" value="Chemokine_IL8-like_dom"/>
</dbReference>
<dbReference type="SMART" id="SM00199">
    <property type="entry name" value="SCY"/>
    <property type="match status" value="1"/>
</dbReference>
<keyword evidence="3" id="KW-0145">Chemotaxis</keyword>
<dbReference type="GO" id="GO:0048245">
    <property type="term" value="P:eosinophil chemotaxis"/>
    <property type="evidence" value="ECO:0007669"/>
    <property type="project" value="TreeGrafter"/>
</dbReference>
<evidence type="ECO:0000256" key="7">
    <source>
        <dbReference type="ARBA" id="ARBA00023157"/>
    </source>
</evidence>
<comment type="similarity">
    <text evidence="2">Belongs to the intercrine beta (chemokine CC) family.</text>
</comment>
<feature type="signal peptide" evidence="8">
    <location>
        <begin position="1"/>
        <end position="18"/>
    </location>
</feature>
<reference evidence="10" key="2">
    <citation type="submission" date="2025-09" db="UniProtKB">
        <authorList>
            <consortium name="Ensembl"/>
        </authorList>
    </citation>
    <scope>IDENTIFICATION</scope>
</reference>
<evidence type="ECO:0000256" key="3">
    <source>
        <dbReference type="ARBA" id="ARBA00022500"/>
    </source>
</evidence>
<dbReference type="Pfam" id="PF00048">
    <property type="entry name" value="IL8"/>
    <property type="match status" value="1"/>
</dbReference>
<keyword evidence="6 8" id="KW-0732">Signal</keyword>
<dbReference type="GO" id="GO:0030335">
    <property type="term" value="P:positive regulation of cell migration"/>
    <property type="evidence" value="ECO:0007669"/>
    <property type="project" value="TreeGrafter"/>
</dbReference>
<dbReference type="InterPro" id="IPR036048">
    <property type="entry name" value="Interleukin_8-like_sf"/>
</dbReference>
<comment type="subcellular location">
    <subcellularLocation>
        <location evidence="1">Secreted</location>
    </subcellularLocation>
</comment>
<dbReference type="PANTHER" id="PTHR12015:SF103">
    <property type="entry name" value="C-C MOTIF CHEMOKINE 4-RELATED"/>
    <property type="match status" value="1"/>
</dbReference>